<gene>
    <name evidence="3" type="ORF">F2Q69_00019706</name>
</gene>
<comment type="caution">
    <text evidence="3">The sequence shown here is derived from an EMBL/GenBank/DDBJ whole genome shotgun (WGS) entry which is preliminary data.</text>
</comment>
<feature type="compositionally biased region" description="Polar residues" evidence="1">
    <location>
        <begin position="24"/>
        <end position="35"/>
    </location>
</feature>
<dbReference type="Pfam" id="PF03078">
    <property type="entry name" value="ATHILA"/>
    <property type="match status" value="1"/>
</dbReference>
<sequence length="374" mass="41556">MKKVADLLVRGGVGGCSSEDFVTRDTSVPQPQSYDPVTIPTLDLGPPLTTRQLLRLARNPEAHKSNSGNKSPSLASTDEETDNEEVASTMAKTNQKDMEAKKAAAAMRETALKGKPLEPSDPSQPGAERTSRQQVLAAKKAAEKEKREGKAVASSSMDEGGEEPAPSKKAKMSKGKGVAVERDRSKTPTVEELYHHLAKGVSWVPTRFANTKMMEELGIEEDVRTMLKHMKMENFYFMAYPTHVEPSCQFLATLEASIYEVEHVRQGWGKIKFKVNGKNHFMSFKDIGAMMGLEDNEDPALPRFKKLPTGVWRVISGNPHATGHDKNSAIRHPAVRYLHKILVHTLYPRKEPGTVNEEELRLLYRAVRDNVTPE</sequence>
<name>A0A8S9QHS9_BRACR</name>
<accession>A0A8S9QHS9</accession>
<feature type="compositionally biased region" description="Polar residues" evidence="1">
    <location>
        <begin position="65"/>
        <end position="76"/>
    </location>
</feature>
<evidence type="ECO:0000259" key="2">
    <source>
        <dbReference type="Pfam" id="PF03078"/>
    </source>
</evidence>
<organism evidence="3 4">
    <name type="scientific">Brassica cretica</name>
    <name type="common">Mustard</name>
    <dbReference type="NCBI Taxonomy" id="69181"/>
    <lineage>
        <taxon>Eukaryota</taxon>
        <taxon>Viridiplantae</taxon>
        <taxon>Streptophyta</taxon>
        <taxon>Embryophyta</taxon>
        <taxon>Tracheophyta</taxon>
        <taxon>Spermatophyta</taxon>
        <taxon>Magnoliopsida</taxon>
        <taxon>eudicotyledons</taxon>
        <taxon>Gunneridae</taxon>
        <taxon>Pentapetalae</taxon>
        <taxon>rosids</taxon>
        <taxon>malvids</taxon>
        <taxon>Brassicales</taxon>
        <taxon>Brassicaceae</taxon>
        <taxon>Brassiceae</taxon>
        <taxon>Brassica</taxon>
    </lineage>
</organism>
<dbReference type="Proteomes" id="UP000712600">
    <property type="component" value="Unassembled WGS sequence"/>
</dbReference>
<dbReference type="AlphaFoldDB" id="A0A8S9QHS9"/>
<reference evidence="3" key="1">
    <citation type="submission" date="2019-12" db="EMBL/GenBank/DDBJ databases">
        <title>Genome sequencing and annotation of Brassica cretica.</title>
        <authorList>
            <person name="Studholme D.J."/>
            <person name="Sarris P."/>
        </authorList>
    </citation>
    <scope>NUCLEOTIDE SEQUENCE</scope>
    <source>
        <strain evidence="3">PFS-109/04</strain>
        <tissue evidence="3">Leaf</tissue>
    </source>
</reference>
<feature type="region of interest" description="Disordered" evidence="1">
    <location>
        <begin position="15"/>
        <end position="184"/>
    </location>
</feature>
<evidence type="ECO:0000256" key="1">
    <source>
        <dbReference type="SAM" id="MobiDB-lite"/>
    </source>
</evidence>
<dbReference type="InterPro" id="IPR004312">
    <property type="entry name" value="ATHILA_Orf1_C"/>
</dbReference>
<evidence type="ECO:0000313" key="4">
    <source>
        <dbReference type="Proteomes" id="UP000712600"/>
    </source>
</evidence>
<evidence type="ECO:0000313" key="3">
    <source>
        <dbReference type="EMBL" id="KAF3542169.1"/>
    </source>
</evidence>
<protein>
    <recommendedName>
        <fullName evidence="2">Arabidopsis retrotransposon Orf1 C-terminal domain-containing protein</fullName>
    </recommendedName>
</protein>
<proteinExistence type="predicted"/>
<feature type="compositionally biased region" description="Basic and acidic residues" evidence="1">
    <location>
        <begin position="140"/>
        <end position="150"/>
    </location>
</feature>
<feature type="domain" description="Arabidopsis retrotransposon Orf1 C-terminal" evidence="2">
    <location>
        <begin position="179"/>
        <end position="367"/>
    </location>
</feature>
<dbReference type="EMBL" id="QGKX02001290">
    <property type="protein sequence ID" value="KAF3542169.1"/>
    <property type="molecule type" value="Genomic_DNA"/>
</dbReference>